<dbReference type="Pfam" id="PF14286">
    <property type="entry name" value="DHHW"/>
    <property type="match status" value="1"/>
</dbReference>
<gene>
    <name evidence="3" type="ORF">B9O19_00292</name>
</gene>
<proteinExistence type="predicted"/>
<evidence type="ECO:0000313" key="4">
    <source>
        <dbReference type="Proteomes" id="UP000235589"/>
    </source>
</evidence>
<reference evidence="3 4" key="1">
    <citation type="submission" date="2017-04" db="EMBL/GenBank/DDBJ databases">
        <title>Monoglobus pectinilyticus 14 draft genome.</title>
        <authorList>
            <person name="Kim C."/>
            <person name="Rosendale D.I."/>
            <person name="Kelly W.J."/>
            <person name="Tannock G.W."/>
            <person name="Patchett M.L."/>
            <person name="Jordens J.Z."/>
        </authorList>
    </citation>
    <scope>NUCLEOTIDE SEQUENCE [LARGE SCALE GENOMIC DNA]</scope>
    <source>
        <strain evidence="3 4">14</strain>
    </source>
</reference>
<dbReference type="InterPro" id="IPR012854">
    <property type="entry name" value="Cu_amine_oxidase-like_N"/>
</dbReference>
<dbReference type="EMBL" id="CP020991">
    <property type="protein sequence ID" value="AUO18476.1"/>
    <property type="molecule type" value="Genomic_DNA"/>
</dbReference>
<dbReference type="Proteomes" id="UP000235589">
    <property type="component" value="Chromosome"/>
</dbReference>
<dbReference type="AlphaFoldDB" id="A0A2K9NZK7"/>
<feature type="domain" description="Copper amine oxidase-like N-terminal" evidence="2">
    <location>
        <begin position="50"/>
        <end position="155"/>
    </location>
</feature>
<evidence type="ECO:0000256" key="1">
    <source>
        <dbReference type="SAM" id="Phobius"/>
    </source>
</evidence>
<evidence type="ECO:0000313" key="3">
    <source>
        <dbReference type="EMBL" id="AUO18476.1"/>
    </source>
</evidence>
<dbReference type="Pfam" id="PF07833">
    <property type="entry name" value="Cu_amine_oxidN1"/>
    <property type="match status" value="1"/>
</dbReference>
<protein>
    <submittedName>
        <fullName evidence="3">Copper amine oxidase-like domain-containing protein</fullName>
    </submittedName>
</protein>
<evidence type="ECO:0000259" key="2">
    <source>
        <dbReference type="Pfam" id="PF07833"/>
    </source>
</evidence>
<keyword evidence="1" id="KW-0812">Transmembrane</keyword>
<dbReference type="InterPro" id="IPR025945">
    <property type="entry name" value="DHHW"/>
</dbReference>
<keyword evidence="1" id="KW-0472">Membrane</keyword>
<dbReference type="Gene3D" id="3.30.457.10">
    <property type="entry name" value="Copper amine oxidase-like, N-terminal domain"/>
    <property type="match status" value="1"/>
</dbReference>
<dbReference type="InterPro" id="IPR036582">
    <property type="entry name" value="Mao_N_sf"/>
</dbReference>
<dbReference type="GeneID" id="98061721"/>
<keyword evidence="1" id="KW-1133">Transmembrane helix</keyword>
<accession>A0A2K9NZK7</accession>
<sequence>MKKLKFGDFLITIIDVKKLFCKTIILIAILIFIIGSLSAAASSGDISVNFDGTFLKFDQNPIIVNSRTMVPLRTVFEAYGAEVSWDEGTEIITSRLDDIEIILQIDNNEMFRNGKVIHLDAAPMIEGDRTLVPVRAISESFGSEVTWDDINRIVCIRNLPESNNVMNGTIISDEYRYENYDGQYNGVSIFNKNGIDYFGMELLGISKKSGEKYAEILNGMAEDLPDVRVFCGVVPTAAEFYAPFGFRTNYLSAISHIYNSLNSNVTPINIENAMMSNADKYIYFKTDHHWTHLGSYFAYREFCSVSDNMASELDEFEKRTINNYLGSWGKVTVDTDGYNMLDSSRDIIEFYMPKVEFEGQSYSEMEMDKPTKNMQLINPAFGNYAIFLEGDNPLEYYHTNVDNGKSICIIKESFGNAFSTWLLNNYENVYIVDYRIFNNNGENYNTFTVKEFYDMYNFDDLLVLSYPYTIQQEDLRQMLGQTWRSDYVEYSSYSNDKGSDDNDVPLPTLVPDVIDTGLE</sequence>
<dbReference type="OrthoDB" id="175771at2"/>
<dbReference type="SUPFAM" id="SSF55383">
    <property type="entry name" value="Copper amine oxidase, domain N"/>
    <property type="match status" value="1"/>
</dbReference>
<organism evidence="3 4">
    <name type="scientific">Monoglobus pectinilyticus</name>
    <dbReference type="NCBI Taxonomy" id="1981510"/>
    <lineage>
        <taxon>Bacteria</taxon>
        <taxon>Bacillati</taxon>
        <taxon>Bacillota</taxon>
        <taxon>Clostridia</taxon>
        <taxon>Monoglobales</taxon>
        <taxon>Monoglobaceae</taxon>
        <taxon>Monoglobus</taxon>
    </lineage>
</organism>
<keyword evidence="4" id="KW-1185">Reference proteome</keyword>
<feature type="transmembrane region" description="Helical" evidence="1">
    <location>
        <begin position="20"/>
        <end position="41"/>
    </location>
</feature>
<dbReference type="KEGG" id="mpec:B9O19_00292"/>
<name>A0A2K9NZK7_9FIRM</name>
<dbReference type="RefSeq" id="WP_102364773.1">
    <property type="nucleotide sequence ID" value="NZ_CP020991.1"/>
</dbReference>